<feature type="signal peptide" evidence="1">
    <location>
        <begin position="1"/>
        <end position="18"/>
    </location>
</feature>
<keyword evidence="3" id="KW-1185">Reference proteome</keyword>
<comment type="caution">
    <text evidence="2">The sequence shown here is derived from an EMBL/GenBank/DDBJ whole genome shotgun (WGS) entry which is preliminary data.</text>
</comment>
<dbReference type="VEuPathDB" id="FungiDB:jhhlp_007798"/>
<protein>
    <submittedName>
        <fullName evidence="2">Uncharacterized protein</fullName>
    </submittedName>
</protein>
<dbReference type="EMBL" id="NLAX01001139">
    <property type="protein sequence ID" value="PKS05965.1"/>
    <property type="molecule type" value="Genomic_DNA"/>
</dbReference>
<organism evidence="2 3">
    <name type="scientific">Lomentospora prolificans</name>
    <dbReference type="NCBI Taxonomy" id="41688"/>
    <lineage>
        <taxon>Eukaryota</taxon>
        <taxon>Fungi</taxon>
        <taxon>Dikarya</taxon>
        <taxon>Ascomycota</taxon>
        <taxon>Pezizomycotina</taxon>
        <taxon>Sordariomycetes</taxon>
        <taxon>Hypocreomycetidae</taxon>
        <taxon>Microascales</taxon>
        <taxon>Microascaceae</taxon>
        <taxon>Lomentospora</taxon>
    </lineage>
</organism>
<sequence>MATKAAALFLAFAAFTAASPHPIPPPIDEEGHIPGDCTMTVTRYTGSPIHFTHTVYTATETAISLMNCGSCNHLAFFDTRAPFAGGHGPVVTKTVTAQEPTTTTNYRCRPTLQPHLAIPGVQPRPEVVNVQSLIGQEKKGLEGGDLAGSPNPLPVVDAPDDQDNGEGCTTTLFTVPQYEGGPTSTAWPSVETLTRAVDCGGCSSLVTSRLAIGPGPQVFYTTTVTVEAPSTTFEYVCSATDGPLGGPA</sequence>
<dbReference type="InParanoid" id="A0A2N3N0M3"/>
<evidence type="ECO:0000313" key="3">
    <source>
        <dbReference type="Proteomes" id="UP000233524"/>
    </source>
</evidence>
<name>A0A2N3N0M3_9PEZI</name>
<evidence type="ECO:0000313" key="2">
    <source>
        <dbReference type="EMBL" id="PKS05965.1"/>
    </source>
</evidence>
<dbReference type="AlphaFoldDB" id="A0A2N3N0M3"/>
<accession>A0A2N3N0M3</accession>
<dbReference type="Proteomes" id="UP000233524">
    <property type="component" value="Unassembled WGS sequence"/>
</dbReference>
<keyword evidence="1" id="KW-0732">Signal</keyword>
<feature type="chain" id="PRO_5014969274" evidence="1">
    <location>
        <begin position="19"/>
        <end position="248"/>
    </location>
</feature>
<evidence type="ECO:0000256" key="1">
    <source>
        <dbReference type="SAM" id="SignalP"/>
    </source>
</evidence>
<gene>
    <name evidence="2" type="ORF">jhhlp_007798</name>
</gene>
<proteinExistence type="predicted"/>
<reference evidence="2 3" key="1">
    <citation type="journal article" date="2017" name="G3 (Bethesda)">
        <title>First Draft Genome Sequence of the Pathogenic Fungus Lomentospora prolificans (Formerly Scedosporium prolificans).</title>
        <authorList>
            <person name="Luo R."/>
            <person name="Zimin A."/>
            <person name="Workman R."/>
            <person name="Fan Y."/>
            <person name="Pertea G."/>
            <person name="Grossman N."/>
            <person name="Wear M.P."/>
            <person name="Jia B."/>
            <person name="Miller H."/>
            <person name="Casadevall A."/>
            <person name="Timp W."/>
            <person name="Zhang S.X."/>
            <person name="Salzberg S.L."/>
        </authorList>
    </citation>
    <scope>NUCLEOTIDE SEQUENCE [LARGE SCALE GENOMIC DNA]</scope>
    <source>
        <strain evidence="2 3">JHH-5317</strain>
    </source>
</reference>